<evidence type="ECO:0000313" key="2">
    <source>
        <dbReference type="Proteomes" id="UP001054902"/>
    </source>
</evidence>
<dbReference type="SUPFAM" id="SSF52058">
    <property type="entry name" value="L domain-like"/>
    <property type="match status" value="1"/>
</dbReference>
<dbReference type="InterPro" id="IPR032675">
    <property type="entry name" value="LRR_dom_sf"/>
</dbReference>
<sequence>MRVATVDGLVTLFYDGSKELFDLELVEEWLDERYNQLRMSGEEFEESDSETYLTDLGDLESWDLSDGCKRYMRERLSWQQIIIMEGVTEIPEGTFEDCFKVKRVIFTDTVIRIGESAFQDCKSLVYIKLSINLEVIVQYTFQFCDLSSVFIPPSCRSIGVYAFRYNKNLKIFNVPQETDLEDWSVIAGTKLFKK</sequence>
<dbReference type="EMBL" id="BLLK01000045">
    <property type="protein sequence ID" value="GFH52294.1"/>
    <property type="molecule type" value="Genomic_DNA"/>
</dbReference>
<evidence type="ECO:0008006" key="3">
    <source>
        <dbReference type="Google" id="ProtNLM"/>
    </source>
</evidence>
<dbReference type="InterPro" id="IPR026906">
    <property type="entry name" value="LRR_5"/>
</dbReference>
<comment type="caution">
    <text evidence="1">The sequence shown here is derived from an EMBL/GenBank/DDBJ whole genome shotgun (WGS) entry which is preliminary data.</text>
</comment>
<reference evidence="1 2" key="1">
    <citation type="journal article" date="2021" name="Sci. Rep.">
        <title>The genome of the diatom Chaetoceros tenuissimus carries an ancient integrated fragment of an extant virus.</title>
        <authorList>
            <person name="Hongo Y."/>
            <person name="Kimura K."/>
            <person name="Takaki Y."/>
            <person name="Yoshida Y."/>
            <person name="Baba S."/>
            <person name="Kobayashi G."/>
            <person name="Nagasaki K."/>
            <person name="Hano T."/>
            <person name="Tomaru Y."/>
        </authorList>
    </citation>
    <scope>NUCLEOTIDE SEQUENCE [LARGE SCALE GENOMIC DNA]</scope>
    <source>
        <strain evidence="1 2">NIES-3715</strain>
    </source>
</reference>
<dbReference type="PANTHER" id="PTHR45661:SF3">
    <property type="entry name" value="IG-LIKE DOMAIN-CONTAINING PROTEIN"/>
    <property type="match status" value="1"/>
</dbReference>
<name>A0AAD3H712_9STRA</name>
<accession>A0AAD3H712</accession>
<keyword evidence="2" id="KW-1185">Reference proteome</keyword>
<dbReference type="Pfam" id="PF13306">
    <property type="entry name" value="LRR_5"/>
    <property type="match status" value="1"/>
</dbReference>
<dbReference type="PANTHER" id="PTHR45661">
    <property type="entry name" value="SURFACE ANTIGEN"/>
    <property type="match status" value="1"/>
</dbReference>
<evidence type="ECO:0000313" key="1">
    <source>
        <dbReference type="EMBL" id="GFH52294.1"/>
    </source>
</evidence>
<dbReference type="Proteomes" id="UP001054902">
    <property type="component" value="Unassembled WGS sequence"/>
</dbReference>
<dbReference type="AlphaFoldDB" id="A0AAD3H712"/>
<organism evidence="1 2">
    <name type="scientific">Chaetoceros tenuissimus</name>
    <dbReference type="NCBI Taxonomy" id="426638"/>
    <lineage>
        <taxon>Eukaryota</taxon>
        <taxon>Sar</taxon>
        <taxon>Stramenopiles</taxon>
        <taxon>Ochrophyta</taxon>
        <taxon>Bacillariophyta</taxon>
        <taxon>Coscinodiscophyceae</taxon>
        <taxon>Chaetocerotophycidae</taxon>
        <taxon>Chaetocerotales</taxon>
        <taxon>Chaetocerotaceae</taxon>
        <taxon>Chaetoceros</taxon>
    </lineage>
</organism>
<dbReference type="Gene3D" id="3.80.10.10">
    <property type="entry name" value="Ribonuclease Inhibitor"/>
    <property type="match status" value="1"/>
</dbReference>
<protein>
    <recommendedName>
        <fullName evidence="3">Leucine-rich repeat domain-containing protein</fullName>
    </recommendedName>
</protein>
<gene>
    <name evidence="1" type="ORF">CTEN210_08770</name>
</gene>
<dbReference type="InterPro" id="IPR053139">
    <property type="entry name" value="Surface_bspA-like"/>
</dbReference>
<proteinExistence type="predicted"/>